<name>A0A1J4MUQ2_9CRYT</name>
<evidence type="ECO:0008006" key="4">
    <source>
        <dbReference type="Google" id="ProtNLM"/>
    </source>
</evidence>
<feature type="transmembrane region" description="Helical" evidence="1">
    <location>
        <begin position="202"/>
        <end position="230"/>
    </location>
</feature>
<dbReference type="GO" id="GO:0016020">
    <property type="term" value="C:membrane"/>
    <property type="evidence" value="ECO:0007669"/>
    <property type="project" value="TreeGrafter"/>
</dbReference>
<feature type="transmembrane region" description="Helical" evidence="1">
    <location>
        <begin position="90"/>
        <end position="109"/>
    </location>
</feature>
<dbReference type="PANTHER" id="PTHR12242">
    <property type="entry name" value="OS02G0130600 PROTEIN-RELATED"/>
    <property type="match status" value="1"/>
</dbReference>
<keyword evidence="1" id="KW-0472">Membrane</keyword>
<evidence type="ECO:0000256" key="1">
    <source>
        <dbReference type="SAM" id="Phobius"/>
    </source>
</evidence>
<dbReference type="AlphaFoldDB" id="A0A1J4MUQ2"/>
<keyword evidence="1" id="KW-1133">Transmembrane helix</keyword>
<feature type="transmembrane region" description="Helical" evidence="1">
    <location>
        <begin position="237"/>
        <end position="258"/>
    </location>
</feature>
<comment type="caution">
    <text evidence="2">The sequence shown here is derived from an EMBL/GenBank/DDBJ whole genome shotgun (WGS) entry which is preliminary data.</text>
</comment>
<dbReference type="RefSeq" id="XP_067069766.1">
    <property type="nucleotide sequence ID" value="XM_067214035.1"/>
</dbReference>
<sequence length="377" mass="45194">MTNNEAMNFEEIAYPNIGLYWESFLWEFQLSHLYFKINRGDCRVIFSSSWLPNISILQVLIFRLLCLLIIIVTILYDISLEIKIWYIENIVRYYTTNWCCIVTIGYFSIFTLASIEAINSINICLDEKMKFTNNNIKYLEQDKYISYLKDQTQNNLNKHEEESLISNNDQIIPHEERYQEDNNKQKLINNNKGYDISETPHLTWICWCAWMIQSFLLPTGLIVNIGYWMVSHPNTNVTFILAIVKHALASLFVFWDSYTTYQPFFLMHGLYLYIYIIGFLTIVWINDFFPNTILRYLPINMNGLYIFFNFDDDKYLQIAPSLLVFIFTLFYPMLLLFLWFLFRDKNLLVDPIPNLEKSRLRAKSDYIFRNNHKIFYK</sequence>
<dbReference type="OrthoDB" id="341588at2759"/>
<keyword evidence="1" id="KW-0812">Transmembrane</keyword>
<accession>A0A1J4MUQ2</accession>
<feature type="transmembrane region" description="Helical" evidence="1">
    <location>
        <begin position="322"/>
        <end position="342"/>
    </location>
</feature>
<reference evidence="2 3" key="1">
    <citation type="submission" date="2016-10" db="EMBL/GenBank/DDBJ databases">
        <title>Reductive evolution of mitochondrial metabolism and differential evolution of invasion-related proteins in Cryptosporidium.</title>
        <authorList>
            <person name="Liu S."/>
            <person name="Roellig D.M."/>
            <person name="Guo Y."/>
            <person name="Li N."/>
            <person name="Frace M.A."/>
            <person name="Tang K."/>
            <person name="Zhang L."/>
            <person name="Feng Y."/>
            <person name="Xiao L."/>
        </authorList>
    </citation>
    <scope>NUCLEOTIDE SEQUENCE [LARGE SCALE GENOMIC DNA]</scope>
    <source>
        <strain evidence="2">30847</strain>
    </source>
</reference>
<dbReference type="Proteomes" id="UP000186804">
    <property type="component" value="Unassembled WGS sequence"/>
</dbReference>
<dbReference type="GeneID" id="92367996"/>
<proteinExistence type="predicted"/>
<feature type="transmembrane region" description="Helical" evidence="1">
    <location>
        <begin position="264"/>
        <end position="286"/>
    </location>
</feature>
<evidence type="ECO:0000313" key="2">
    <source>
        <dbReference type="EMBL" id="OII77920.1"/>
    </source>
</evidence>
<feature type="transmembrane region" description="Helical" evidence="1">
    <location>
        <begin position="293"/>
        <end position="310"/>
    </location>
</feature>
<keyword evidence="3" id="KW-1185">Reference proteome</keyword>
<dbReference type="PANTHER" id="PTHR12242:SF1">
    <property type="entry name" value="MYND-TYPE DOMAIN-CONTAINING PROTEIN"/>
    <property type="match status" value="1"/>
</dbReference>
<evidence type="ECO:0000313" key="3">
    <source>
        <dbReference type="Proteomes" id="UP000186804"/>
    </source>
</evidence>
<dbReference type="EMBL" id="LRBS01000015">
    <property type="protein sequence ID" value="OII77920.1"/>
    <property type="molecule type" value="Genomic_DNA"/>
</dbReference>
<protein>
    <recommendedName>
        <fullName evidence="4">Transmembrane protein</fullName>
    </recommendedName>
</protein>
<dbReference type="VEuPathDB" id="CryptoDB:cand_038120"/>
<gene>
    <name evidence="2" type="ORF">cand_038120</name>
</gene>
<organism evidence="2 3">
    <name type="scientific">Cryptosporidium andersoni</name>
    <dbReference type="NCBI Taxonomy" id="117008"/>
    <lineage>
        <taxon>Eukaryota</taxon>
        <taxon>Sar</taxon>
        <taxon>Alveolata</taxon>
        <taxon>Apicomplexa</taxon>
        <taxon>Conoidasida</taxon>
        <taxon>Coccidia</taxon>
        <taxon>Eucoccidiorida</taxon>
        <taxon>Eimeriorina</taxon>
        <taxon>Cryptosporidiidae</taxon>
        <taxon>Cryptosporidium</taxon>
    </lineage>
</organism>
<feature type="transmembrane region" description="Helical" evidence="1">
    <location>
        <begin position="56"/>
        <end position="78"/>
    </location>
</feature>